<keyword evidence="1" id="KW-0472">Membrane</keyword>
<feature type="transmembrane region" description="Helical" evidence="1">
    <location>
        <begin position="26"/>
        <end position="47"/>
    </location>
</feature>
<evidence type="ECO:0000313" key="4">
    <source>
        <dbReference type="Proteomes" id="UP000534870"/>
    </source>
</evidence>
<dbReference type="Proteomes" id="UP001449795">
    <property type="component" value="Chromosome"/>
</dbReference>
<name>A0A7Y7J001_9PROT</name>
<keyword evidence="1" id="KW-0812">Transmembrane</keyword>
<dbReference type="RefSeq" id="WP_176641889.1">
    <property type="nucleotide sequence ID" value="NZ_CP152276.1"/>
</dbReference>
<sequence>MADIQDDRPPHDRPPHDRSWAPLRDVIQLMGAILFVLALLTLGWHAAHVSGVWVSGGRLG</sequence>
<proteinExistence type="predicted"/>
<dbReference type="EMBL" id="CP152276">
    <property type="protein sequence ID" value="XAE43623.1"/>
    <property type="molecule type" value="Genomic_DNA"/>
</dbReference>
<accession>A0A7Y7J001</accession>
<dbReference type="EMBL" id="JABXXP010001018">
    <property type="protein sequence ID" value="NVN13566.1"/>
    <property type="molecule type" value="Genomic_DNA"/>
</dbReference>
<evidence type="ECO:0000313" key="3">
    <source>
        <dbReference type="EMBL" id="XAE43623.1"/>
    </source>
</evidence>
<dbReference type="AlphaFoldDB" id="A0A7Y7J001"/>
<keyword evidence="5" id="KW-1185">Reference proteome</keyword>
<keyword evidence="1" id="KW-1133">Transmembrane helix</keyword>
<evidence type="ECO:0000313" key="5">
    <source>
        <dbReference type="Proteomes" id="UP001449795"/>
    </source>
</evidence>
<reference evidence="3 5" key="2">
    <citation type="submission" date="2024-04" db="EMBL/GenBank/DDBJ databases">
        <title>Complete genome sequence of Nguyenibacter vanlangesis HBCM-1154, a strain capable of nitrogen fixation, IAA production, and phosphorus solubilization isolated from sugarcane soil.</title>
        <authorList>
            <person name="MY HANH P."/>
        </authorList>
    </citation>
    <scope>NUCLEOTIDE SEQUENCE [LARGE SCALE GENOMIC DNA]</scope>
    <source>
        <strain evidence="3 5">HBCM 1154</strain>
    </source>
</reference>
<evidence type="ECO:0000313" key="2">
    <source>
        <dbReference type="EMBL" id="NVN13566.1"/>
    </source>
</evidence>
<evidence type="ECO:0000256" key="1">
    <source>
        <dbReference type="SAM" id="Phobius"/>
    </source>
</evidence>
<gene>
    <name evidence="3" type="ORF">AAC691_04020</name>
    <name evidence="2" type="ORF">HUK84_20915</name>
</gene>
<organism evidence="2 4">
    <name type="scientific">Nguyenibacter vanlangensis</name>
    <dbReference type="NCBI Taxonomy" id="1216886"/>
    <lineage>
        <taxon>Bacteria</taxon>
        <taxon>Pseudomonadati</taxon>
        <taxon>Pseudomonadota</taxon>
        <taxon>Alphaproteobacteria</taxon>
        <taxon>Acetobacterales</taxon>
        <taxon>Acetobacteraceae</taxon>
        <taxon>Nguyenibacter</taxon>
    </lineage>
</organism>
<dbReference type="Proteomes" id="UP000534870">
    <property type="component" value="Unassembled WGS sequence"/>
</dbReference>
<reference evidence="2 4" key="1">
    <citation type="submission" date="2020-06" db="EMBL/GenBank/DDBJ databases">
        <title>Description of novel acetic acid bacteria.</title>
        <authorList>
            <person name="Sombolestani A."/>
        </authorList>
    </citation>
    <scope>NUCLEOTIDE SEQUENCE [LARGE SCALE GENOMIC DNA]</scope>
    <source>
        <strain evidence="2 4">LMG 31431</strain>
    </source>
</reference>
<protein>
    <submittedName>
        <fullName evidence="2">Uncharacterized protein</fullName>
    </submittedName>
</protein>